<dbReference type="Proteomes" id="UP000242146">
    <property type="component" value="Unassembled WGS sequence"/>
</dbReference>
<dbReference type="SUPFAM" id="SSF81383">
    <property type="entry name" value="F-box domain"/>
    <property type="match status" value="1"/>
</dbReference>
<evidence type="ECO:0000259" key="1">
    <source>
        <dbReference type="PROSITE" id="PS50181"/>
    </source>
</evidence>
<reference evidence="2 3" key="1">
    <citation type="submission" date="2016-07" db="EMBL/GenBank/DDBJ databases">
        <title>Pervasive Adenine N6-methylation of Active Genes in Fungi.</title>
        <authorList>
            <consortium name="DOE Joint Genome Institute"/>
            <person name="Mondo S.J."/>
            <person name="Dannebaum R.O."/>
            <person name="Kuo R.C."/>
            <person name="Labutti K."/>
            <person name="Haridas S."/>
            <person name="Kuo A."/>
            <person name="Salamov A."/>
            <person name="Ahrendt S.R."/>
            <person name="Lipzen A."/>
            <person name="Sullivan W."/>
            <person name="Andreopoulos W.B."/>
            <person name="Clum A."/>
            <person name="Lindquist E."/>
            <person name="Daum C."/>
            <person name="Ramamoorthy G.K."/>
            <person name="Gryganskyi A."/>
            <person name="Culley D."/>
            <person name="Magnuson J.K."/>
            <person name="James T.Y."/>
            <person name="O'Malley M.A."/>
            <person name="Stajich J.E."/>
            <person name="Spatafora J.W."/>
            <person name="Visel A."/>
            <person name="Grigoriev I.V."/>
        </authorList>
    </citation>
    <scope>NUCLEOTIDE SEQUENCE [LARGE SCALE GENOMIC DNA]</scope>
    <source>
        <strain evidence="2 3">NRRL 3301</strain>
    </source>
</reference>
<dbReference type="PROSITE" id="PS50181">
    <property type="entry name" value="FBOX"/>
    <property type="match status" value="1"/>
</dbReference>
<sequence length="594" mass="66889">MTVPLEIAGYILQHLEPHQLFITATVSCAWSQLSLDCLYRNIYIRTRHQWLRFLTTLHTLNLANREAVRAIRIKGRVLKREVLHLDPDLAIIGRLCPRLEEFAIEMPDDAIAPAFHSGTRLQAVTSFGHVNLPLFPFMRCIGAYLIKPAFDRYSAVFDQLTKLALTTHQVVSQKNQQELPRLPAMFPALQTLDVNKDPSTTSLDASGLVWLLHHCPCLHHLSMQDFCLDNPNLASAPPVQTSIEYMALNNIEIKTSEWFPLFSSMLPALSLLYLDLNFKFGMGLEGMVEGISDWIIRSRSLTSLRIRQLVEASTVTGVLERLMEATSIGSWDCRLKHFALNGEPLYKIKSAGRLLECDSNALLSSLDSLQLNLTTFYDLLHPYRRMDENDLSCDQLPVFPPCNIASSTLANLTTLCLRKNGGKIKTSLTWLMQLCPKLCSAALSGLIVQLDACQLHHPAPTSVNTGLTDLTLEDCTVIQADAFFSFLQNDLSRLSSLTLAGVSLLGLHSELALDFGDRRMKLLTFASINTKDDAFTSLCLEEAQHFGKWTWFSTPTHTKRGQLLYPSNREYPFHVRCGLADQVLFYKSWVDYIL</sequence>
<gene>
    <name evidence="2" type="ORF">DM01DRAFT_1385922</name>
</gene>
<dbReference type="SUPFAM" id="SSF52047">
    <property type="entry name" value="RNI-like"/>
    <property type="match status" value="1"/>
</dbReference>
<dbReference type="InterPro" id="IPR001810">
    <property type="entry name" value="F-box_dom"/>
</dbReference>
<evidence type="ECO:0000313" key="2">
    <source>
        <dbReference type="EMBL" id="ORX47152.1"/>
    </source>
</evidence>
<dbReference type="InterPro" id="IPR036047">
    <property type="entry name" value="F-box-like_dom_sf"/>
</dbReference>
<dbReference type="EMBL" id="MCGT01000034">
    <property type="protein sequence ID" value="ORX47152.1"/>
    <property type="molecule type" value="Genomic_DNA"/>
</dbReference>
<proteinExistence type="predicted"/>
<name>A0A1X2G7Q7_9FUNG</name>
<feature type="domain" description="F-box" evidence="1">
    <location>
        <begin position="1"/>
        <end position="46"/>
    </location>
</feature>
<organism evidence="2 3">
    <name type="scientific">Hesseltinella vesiculosa</name>
    <dbReference type="NCBI Taxonomy" id="101127"/>
    <lineage>
        <taxon>Eukaryota</taxon>
        <taxon>Fungi</taxon>
        <taxon>Fungi incertae sedis</taxon>
        <taxon>Mucoromycota</taxon>
        <taxon>Mucoromycotina</taxon>
        <taxon>Mucoromycetes</taxon>
        <taxon>Mucorales</taxon>
        <taxon>Cunninghamellaceae</taxon>
        <taxon>Hesseltinella</taxon>
    </lineage>
</organism>
<protein>
    <recommendedName>
        <fullName evidence="1">F-box domain-containing protein</fullName>
    </recommendedName>
</protein>
<dbReference type="AlphaFoldDB" id="A0A1X2G7Q7"/>
<keyword evidence="3" id="KW-1185">Reference proteome</keyword>
<evidence type="ECO:0000313" key="3">
    <source>
        <dbReference type="Proteomes" id="UP000242146"/>
    </source>
</evidence>
<comment type="caution">
    <text evidence="2">The sequence shown here is derived from an EMBL/GenBank/DDBJ whole genome shotgun (WGS) entry which is preliminary data.</text>
</comment>
<accession>A0A1X2G7Q7</accession>